<proteinExistence type="predicted"/>
<organism evidence="1">
    <name type="scientific">marine sediment metagenome</name>
    <dbReference type="NCBI Taxonomy" id="412755"/>
    <lineage>
        <taxon>unclassified sequences</taxon>
        <taxon>metagenomes</taxon>
        <taxon>ecological metagenomes</taxon>
    </lineage>
</organism>
<comment type="caution">
    <text evidence="1">The sequence shown here is derived from an EMBL/GenBank/DDBJ whole genome shotgun (WGS) entry which is preliminary data.</text>
</comment>
<dbReference type="AlphaFoldDB" id="X1SJZ4"/>
<sequence length="107" mass="12494">LEKYVAVTDLKDIEKLEKTIENIEVKIPSNFKIPEPKKREDIKLDLNYLVNLSDLNEKEIQAVKKVIEEFKKSHQLMNKLKSEALAKALEALGERAKNKKNTKKRNY</sequence>
<protein>
    <submittedName>
        <fullName evidence="1">Uncharacterized protein</fullName>
    </submittedName>
</protein>
<reference evidence="1" key="1">
    <citation type="journal article" date="2014" name="Front. Microbiol.">
        <title>High frequency of phylogenetically diverse reductive dehalogenase-homologous genes in deep subseafloor sedimentary metagenomes.</title>
        <authorList>
            <person name="Kawai M."/>
            <person name="Futagami T."/>
            <person name="Toyoda A."/>
            <person name="Takaki Y."/>
            <person name="Nishi S."/>
            <person name="Hori S."/>
            <person name="Arai W."/>
            <person name="Tsubouchi T."/>
            <person name="Morono Y."/>
            <person name="Uchiyama I."/>
            <person name="Ito T."/>
            <person name="Fujiyama A."/>
            <person name="Inagaki F."/>
            <person name="Takami H."/>
        </authorList>
    </citation>
    <scope>NUCLEOTIDE SEQUENCE</scope>
    <source>
        <strain evidence="1">Expedition CK06-06</strain>
    </source>
</reference>
<evidence type="ECO:0000313" key="1">
    <source>
        <dbReference type="EMBL" id="GAI75695.1"/>
    </source>
</evidence>
<dbReference type="EMBL" id="BARW01013062">
    <property type="protein sequence ID" value="GAI75695.1"/>
    <property type="molecule type" value="Genomic_DNA"/>
</dbReference>
<accession>X1SJZ4</accession>
<feature type="non-terminal residue" evidence="1">
    <location>
        <position position="1"/>
    </location>
</feature>
<name>X1SJZ4_9ZZZZ</name>
<gene>
    <name evidence="1" type="ORF">S12H4_24197</name>
</gene>